<dbReference type="Gene3D" id="3.30.70.20">
    <property type="match status" value="1"/>
</dbReference>
<dbReference type="EMBL" id="FQTU01000001">
    <property type="protein sequence ID" value="SHE28198.1"/>
    <property type="molecule type" value="Genomic_DNA"/>
</dbReference>
<feature type="domain" description="4Fe-4S ferredoxin-type" evidence="4">
    <location>
        <begin position="288"/>
        <end position="315"/>
    </location>
</feature>
<dbReference type="Gene3D" id="3.20.20.100">
    <property type="entry name" value="NADP-dependent oxidoreductase domain"/>
    <property type="match status" value="1"/>
</dbReference>
<organism evidence="5 6">
    <name type="scientific">Alkalibacter saccharofermentans DSM 14828</name>
    <dbReference type="NCBI Taxonomy" id="1120975"/>
    <lineage>
        <taxon>Bacteria</taxon>
        <taxon>Bacillati</taxon>
        <taxon>Bacillota</taxon>
        <taxon>Clostridia</taxon>
        <taxon>Eubacteriales</taxon>
        <taxon>Eubacteriaceae</taxon>
        <taxon>Alkalibacter</taxon>
    </lineage>
</organism>
<keyword evidence="1" id="KW-0479">Metal-binding</keyword>
<dbReference type="InterPro" id="IPR023210">
    <property type="entry name" value="NADP_OxRdtase_dom"/>
</dbReference>
<dbReference type="PROSITE" id="PS00198">
    <property type="entry name" value="4FE4S_FER_1"/>
    <property type="match status" value="2"/>
</dbReference>
<dbReference type="InterPro" id="IPR017900">
    <property type="entry name" value="4Fe4S_Fe_S_CS"/>
</dbReference>
<evidence type="ECO:0000313" key="6">
    <source>
        <dbReference type="Proteomes" id="UP000184251"/>
    </source>
</evidence>
<evidence type="ECO:0000313" key="5">
    <source>
        <dbReference type="EMBL" id="SHE28198.1"/>
    </source>
</evidence>
<reference evidence="5 6" key="1">
    <citation type="submission" date="2016-11" db="EMBL/GenBank/DDBJ databases">
        <authorList>
            <person name="Jaros S."/>
            <person name="Januszkiewicz K."/>
            <person name="Wedrychowicz H."/>
        </authorList>
    </citation>
    <scope>NUCLEOTIDE SEQUENCE [LARGE SCALE GENOMIC DNA]</scope>
    <source>
        <strain evidence="5 6">DSM 14828</strain>
    </source>
</reference>
<name>A0A1M4S7P4_9FIRM</name>
<dbReference type="PANTHER" id="PTHR43312:SF1">
    <property type="entry name" value="NADP-DEPENDENT OXIDOREDUCTASE DOMAIN-CONTAINING PROTEIN"/>
    <property type="match status" value="1"/>
</dbReference>
<keyword evidence="3" id="KW-0411">Iron-sulfur</keyword>
<dbReference type="Pfam" id="PF13237">
    <property type="entry name" value="Fer4_10"/>
    <property type="match status" value="1"/>
</dbReference>
<dbReference type="STRING" id="1120975.SAMN02746064_00137"/>
<accession>A0A1M4S7P4</accession>
<gene>
    <name evidence="5" type="ORF">SAMN02746064_00137</name>
</gene>
<dbReference type="GO" id="GO:0046872">
    <property type="term" value="F:metal ion binding"/>
    <property type="evidence" value="ECO:0007669"/>
    <property type="project" value="UniProtKB-KW"/>
</dbReference>
<dbReference type="SUPFAM" id="SSF51430">
    <property type="entry name" value="NAD(P)-linked oxidoreductase"/>
    <property type="match status" value="1"/>
</dbReference>
<dbReference type="InterPro" id="IPR036812">
    <property type="entry name" value="NAD(P)_OxRdtase_dom_sf"/>
</dbReference>
<sequence>MIYNILGKTGLKVSKLCFGSLTLGPLQANLSVEEAGDLIALASEKGINFIDTADLYGNYPHIKEGLKRSKKDWVIASKSYDYDKQGMKASIEKARKEMDRDVIDIFMLHETESEHTIRGHWEAVEYLLEEKIKGKIKAVGVSTHRIEGVEGACKYREVEVIHPIFNYKGLGIEDGDAVQMEKALKSASSVGKGIFAMKPLGGGNLISSRIRAFDYIKRKTYIHSVAIGMQSAEELEYNCSMIIGENIPESISKATADRTRHLHIDSWCNGCKSCVDVCGQNALNIIAGKAVVNKRKCILCGYCSASCPQFCIKVV</sequence>
<dbReference type="RefSeq" id="WP_073269138.1">
    <property type="nucleotide sequence ID" value="NZ_FQTU01000001.1"/>
</dbReference>
<dbReference type="PROSITE" id="PS51379">
    <property type="entry name" value="4FE4S_FER_2"/>
    <property type="match status" value="2"/>
</dbReference>
<dbReference type="PRINTS" id="PR00069">
    <property type="entry name" value="ALDKETRDTASE"/>
</dbReference>
<dbReference type="InterPro" id="IPR020471">
    <property type="entry name" value="AKR"/>
</dbReference>
<dbReference type="OrthoDB" id="9804790at2"/>
<evidence type="ECO:0000256" key="1">
    <source>
        <dbReference type="ARBA" id="ARBA00022723"/>
    </source>
</evidence>
<evidence type="ECO:0000259" key="4">
    <source>
        <dbReference type="PROSITE" id="PS51379"/>
    </source>
</evidence>
<dbReference type="AlphaFoldDB" id="A0A1M4S7P4"/>
<feature type="domain" description="4Fe-4S ferredoxin-type" evidence="4">
    <location>
        <begin position="260"/>
        <end position="285"/>
    </location>
</feature>
<dbReference type="Proteomes" id="UP000184251">
    <property type="component" value="Unassembled WGS sequence"/>
</dbReference>
<keyword evidence="2" id="KW-0408">Iron</keyword>
<dbReference type="GO" id="GO:0051536">
    <property type="term" value="F:iron-sulfur cluster binding"/>
    <property type="evidence" value="ECO:0007669"/>
    <property type="project" value="UniProtKB-KW"/>
</dbReference>
<keyword evidence="6" id="KW-1185">Reference proteome</keyword>
<dbReference type="InterPro" id="IPR053135">
    <property type="entry name" value="AKR2_Oxidoreductase"/>
</dbReference>
<evidence type="ECO:0000256" key="3">
    <source>
        <dbReference type="ARBA" id="ARBA00023014"/>
    </source>
</evidence>
<dbReference type="InterPro" id="IPR017896">
    <property type="entry name" value="4Fe4S_Fe-S-bd"/>
</dbReference>
<proteinExistence type="predicted"/>
<dbReference type="SUPFAM" id="SSF54862">
    <property type="entry name" value="4Fe-4S ferredoxins"/>
    <property type="match status" value="1"/>
</dbReference>
<protein>
    <submittedName>
        <fullName evidence="5">Predicted oxidoreductase</fullName>
    </submittedName>
</protein>
<dbReference type="Pfam" id="PF00248">
    <property type="entry name" value="Aldo_ket_red"/>
    <property type="match status" value="1"/>
</dbReference>
<dbReference type="CDD" id="cd19100">
    <property type="entry name" value="AKR_unchar"/>
    <property type="match status" value="1"/>
</dbReference>
<dbReference type="PANTHER" id="PTHR43312">
    <property type="entry name" value="D-THREO-ALDOSE 1-DEHYDROGENASE"/>
    <property type="match status" value="1"/>
</dbReference>
<evidence type="ECO:0000256" key="2">
    <source>
        <dbReference type="ARBA" id="ARBA00023004"/>
    </source>
</evidence>
<dbReference type="GO" id="GO:0016491">
    <property type="term" value="F:oxidoreductase activity"/>
    <property type="evidence" value="ECO:0007669"/>
    <property type="project" value="InterPro"/>
</dbReference>